<dbReference type="Pfam" id="PF08571">
    <property type="entry name" value="Yos1"/>
    <property type="match status" value="1"/>
</dbReference>
<evidence type="ECO:0000313" key="14">
    <source>
        <dbReference type="EMBL" id="CAD5206536.1"/>
    </source>
</evidence>
<dbReference type="InterPro" id="IPR024964">
    <property type="entry name" value="CTLH/CRA"/>
</dbReference>
<comment type="subcellular location">
    <subcellularLocation>
        <location evidence="2">Cytoplasm</location>
    </subcellularLocation>
    <subcellularLocation>
        <location evidence="1">Nucleus matrix</location>
    </subcellularLocation>
</comment>
<dbReference type="PROSITE" id="PS51867">
    <property type="entry name" value="ZF_RING_GID"/>
    <property type="match status" value="1"/>
</dbReference>
<dbReference type="SMART" id="SM00668">
    <property type="entry name" value="CTLH"/>
    <property type="match status" value="1"/>
</dbReference>
<sequence length="427" mass="49306">MFFALFSLIEFFVFVLNGFAIVNRERVLNRYLKSREHSFDNQHQDSAFYRLVQLIISIQTVLRVPLIFLNSLIIVVKLVSKRSKAFLADILKSDQPIDLEPVRSGFCQITDRLRKFAKTFEDSLDEEEAAAKSFGSRTKYLKQGMSSDPTVLSAFRKQRTNRFIIDYLLRGGYFETAQKLAEYVGIENIDKNVFHIAKQVEDALQRHDLSICLNWVLDNRSKLHRLHSNFETEVRVQQLIELIKNGQRQESINFFRATFGGAPEKWNNDTLLHVMGLLAFGPRTGVQSYQKLANAERWEQILEMFRHENAKIFRLSSQSAFSTCLQLGLAAYKTPFCRSDPESRCIVCRDLYMIADGLPFSNVKNSRLICAYSGESLDDEHNRPIMLPNGRVYGERAIKQLLRDNVIMCPKTSEVFAAEKLLRVYVL</sequence>
<evidence type="ECO:0000256" key="5">
    <source>
        <dbReference type="ARBA" id="ARBA00022723"/>
    </source>
</evidence>
<dbReference type="GO" id="GO:0008270">
    <property type="term" value="F:zinc ion binding"/>
    <property type="evidence" value="ECO:0007669"/>
    <property type="project" value="UniProtKB-KW"/>
</dbReference>
<feature type="domain" description="CTLH" evidence="12">
    <location>
        <begin position="193"/>
        <end position="250"/>
    </location>
</feature>
<keyword evidence="11" id="KW-0812">Transmembrane</keyword>
<dbReference type="OrthoDB" id="1933455at2759"/>
<dbReference type="GO" id="GO:0016363">
    <property type="term" value="C:nuclear matrix"/>
    <property type="evidence" value="ECO:0007669"/>
    <property type="project" value="UniProtKB-SubCell"/>
</dbReference>
<dbReference type="InterPro" id="IPR013880">
    <property type="entry name" value="Yos1"/>
</dbReference>
<evidence type="ECO:0000256" key="7">
    <source>
        <dbReference type="ARBA" id="ARBA00022833"/>
    </source>
</evidence>
<evidence type="ECO:0000256" key="3">
    <source>
        <dbReference type="ARBA" id="ARBA00014384"/>
    </source>
</evidence>
<evidence type="ECO:0000313" key="15">
    <source>
        <dbReference type="Proteomes" id="UP000614601"/>
    </source>
</evidence>
<feature type="domain" description="RING-Gid-type" evidence="13">
    <location>
        <begin position="358"/>
        <end position="412"/>
    </location>
</feature>
<keyword evidence="6 10" id="KW-0863">Zinc-finger</keyword>
<dbReference type="AlphaFoldDB" id="A0A811JT65"/>
<proteinExistence type="predicted"/>
<dbReference type="GO" id="GO:0043249">
    <property type="term" value="P:erythrocyte maturation"/>
    <property type="evidence" value="ECO:0007669"/>
    <property type="project" value="UniProtKB-KW"/>
</dbReference>
<dbReference type="Proteomes" id="UP000783686">
    <property type="component" value="Unassembled WGS sequence"/>
</dbReference>
<dbReference type="Proteomes" id="UP000614601">
    <property type="component" value="Unassembled WGS sequence"/>
</dbReference>
<keyword evidence="8" id="KW-0265">Erythrocyte maturation</keyword>
<keyword evidence="11" id="KW-1133">Transmembrane helix</keyword>
<dbReference type="EMBL" id="CAJFDH010000001">
    <property type="protein sequence ID" value="CAD5206536.1"/>
    <property type="molecule type" value="Genomic_DNA"/>
</dbReference>
<accession>A0A811JT65</accession>
<dbReference type="PANTHER" id="PTHR12170">
    <property type="entry name" value="MACROPHAGE ERYTHROBLAST ATTACHER-RELATED"/>
    <property type="match status" value="1"/>
</dbReference>
<keyword evidence="15" id="KW-1185">Reference proteome</keyword>
<dbReference type="EMBL" id="CAJFCW020000001">
    <property type="protein sequence ID" value="CAG9082169.1"/>
    <property type="molecule type" value="Genomic_DNA"/>
</dbReference>
<protein>
    <recommendedName>
        <fullName evidence="3">E3 ubiquitin-protein transferase MAEA</fullName>
    </recommendedName>
    <alternativeName>
        <fullName evidence="9">Macrophage erythroblast attacher</fullName>
    </alternativeName>
</protein>
<dbReference type="CDD" id="cd16659">
    <property type="entry name" value="RING-Ubox_Emp"/>
    <property type="match status" value="1"/>
</dbReference>
<evidence type="ECO:0000256" key="11">
    <source>
        <dbReference type="SAM" id="Phobius"/>
    </source>
</evidence>
<name>A0A811JT65_9BILA</name>
<evidence type="ECO:0000256" key="9">
    <source>
        <dbReference type="ARBA" id="ARBA00029678"/>
    </source>
</evidence>
<dbReference type="PANTHER" id="PTHR12170:SF2">
    <property type="entry name" value="E3 UBIQUITIN-PROTEIN TRANSFERASE MAEA"/>
    <property type="match status" value="1"/>
</dbReference>
<gene>
    <name evidence="14" type="ORF">BOKJ2_LOCUS1220</name>
</gene>
<dbReference type="PROSITE" id="PS50896">
    <property type="entry name" value="LISH"/>
    <property type="match status" value="1"/>
</dbReference>
<evidence type="ECO:0000259" key="13">
    <source>
        <dbReference type="PROSITE" id="PS51867"/>
    </source>
</evidence>
<feature type="transmembrane region" description="Helical" evidence="11">
    <location>
        <begin position="48"/>
        <end position="76"/>
    </location>
</feature>
<dbReference type="GO" id="GO:0005737">
    <property type="term" value="C:cytoplasm"/>
    <property type="evidence" value="ECO:0007669"/>
    <property type="project" value="UniProtKB-SubCell"/>
</dbReference>
<dbReference type="InterPro" id="IPR006595">
    <property type="entry name" value="CTLH_C"/>
</dbReference>
<keyword evidence="11" id="KW-0472">Membrane</keyword>
<dbReference type="InterPro" id="IPR006594">
    <property type="entry name" value="LisH"/>
</dbReference>
<evidence type="ECO:0000256" key="8">
    <source>
        <dbReference type="ARBA" id="ARBA00023057"/>
    </source>
</evidence>
<organism evidence="14 15">
    <name type="scientific">Bursaphelenchus okinawaensis</name>
    <dbReference type="NCBI Taxonomy" id="465554"/>
    <lineage>
        <taxon>Eukaryota</taxon>
        <taxon>Metazoa</taxon>
        <taxon>Ecdysozoa</taxon>
        <taxon>Nematoda</taxon>
        <taxon>Chromadorea</taxon>
        <taxon>Rhabditida</taxon>
        <taxon>Tylenchina</taxon>
        <taxon>Tylenchomorpha</taxon>
        <taxon>Aphelenchoidea</taxon>
        <taxon>Aphelenchoididae</taxon>
        <taxon>Bursaphelenchus</taxon>
    </lineage>
</organism>
<evidence type="ECO:0000259" key="12">
    <source>
        <dbReference type="PROSITE" id="PS50897"/>
    </source>
</evidence>
<feature type="zinc finger region" description="RING-Gid-type" evidence="10">
    <location>
        <begin position="358"/>
        <end position="412"/>
    </location>
</feature>
<dbReference type="Pfam" id="PF10607">
    <property type="entry name" value="CTLH"/>
    <property type="match status" value="1"/>
</dbReference>
<evidence type="ECO:0000256" key="1">
    <source>
        <dbReference type="ARBA" id="ARBA00004109"/>
    </source>
</evidence>
<evidence type="ECO:0000256" key="2">
    <source>
        <dbReference type="ARBA" id="ARBA00004496"/>
    </source>
</evidence>
<dbReference type="GO" id="GO:0061630">
    <property type="term" value="F:ubiquitin protein ligase activity"/>
    <property type="evidence" value="ECO:0007669"/>
    <property type="project" value="InterPro"/>
</dbReference>
<dbReference type="SMART" id="SM00757">
    <property type="entry name" value="CRA"/>
    <property type="match status" value="1"/>
</dbReference>
<reference evidence="14" key="1">
    <citation type="submission" date="2020-09" db="EMBL/GenBank/DDBJ databases">
        <authorList>
            <person name="Kikuchi T."/>
        </authorList>
    </citation>
    <scope>NUCLEOTIDE SEQUENCE</scope>
    <source>
        <strain evidence="14">SH1</strain>
    </source>
</reference>
<evidence type="ECO:0000256" key="6">
    <source>
        <dbReference type="ARBA" id="ARBA00022771"/>
    </source>
</evidence>
<keyword evidence="7" id="KW-0862">Zinc</keyword>
<keyword evidence="5" id="KW-0479">Metal-binding</keyword>
<dbReference type="SMART" id="SM00667">
    <property type="entry name" value="LisH"/>
    <property type="match status" value="1"/>
</dbReference>
<dbReference type="PROSITE" id="PS50897">
    <property type="entry name" value="CTLH"/>
    <property type="match status" value="1"/>
</dbReference>
<evidence type="ECO:0000256" key="10">
    <source>
        <dbReference type="PROSITE-ProRule" id="PRU01215"/>
    </source>
</evidence>
<comment type="caution">
    <text evidence="14">The sequence shown here is derived from an EMBL/GenBank/DDBJ whole genome shotgun (WGS) entry which is preliminary data.</text>
</comment>
<evidence type="ECO:0000256" key="4">
    <source>
        <dbReference type="ARBA" id="ARBA00022490"/>
    </source>
</evidence>
<dbReference type="GO" id="GO:0034657">
    <property type="term" value="C:GID complex"/>
    <property type="evidence" value="ECO:0007669"/>
    <property type="project" value="TreeGrafter"/>
</dbReference>
<dbReference type="InterPro" id="IPR045098">
    <property type="entry name" value="Fyv10_fam"/>
</dbReference>
<dbReference type="InterPro" id="IPR044063">
    <property type="entry name" value="ZF_RING_GID"/>
</dbReference>
<dbReference type="GO" id="GO:0043161">
    <property type="term" value="P:proteasome-mediated ubiquitin-dependent protein catabolic process"/>
    <property type="evidence" value="ECO:0007669"/>
    <property type="project" value="InterPro"/>
</dbReference>
<keyword evidence="4" id="KW-0963">Cytoplasm</keyword>
<dbReference type="InterPro" id="IPR013144">
    <property type="entry name" value="CRA_dom"/>
</dbReference>